<name>A0A7M1SZM5_9FLAO</name>
<dbReference type="RefSeq" id="WP_193439208.1">
    <property type="nucleotide sequence ID" value="NZ_CP063145.1"/>
</dbReference>
<protein>
    <submittedName>
        <fullName evidence="1">Uncharacterized protein</fullName>
    </submittedName>
</protein>
<organism evidence="1 2">
    <name type="scientific">Cruoricaptor ignavus</name>
    <dbReference type="NCBI Taxonomy" id="1118202"/>
    <lineage>
        <taxon>Bacteria</taxon>
        <taxon>Pseudomonadati</taxon>
        <taxon>Bacteroidota</taxon>
        <taxon>Flavobacteriia</taxon>
        <taxon>Flavobacteriales</taxon>
        <taxon>Weeksellaceae</taxon>
        <taxon>Cruoricaptor</taxon>
    </lineage>
</organism>
<sequence length="69" mass="7554">MKKLFLSVAFSFAGLLSAKTEKIISPIKTQNINLSCSLAVWKPIIHDWVSVTTGCDAQCGEGYGFDLPY</sequence>
<gene>
    <name evidence="1" type="ORF">IMZ16_05530</name>
</gene>
<evidence type="ECO:0000313" key="2">
    <source>
        <dbReference type="Proteomes" id="UP000593605"/>
    </source>
</evidence>
<evidence type="ECO:0000313" key="1">
    <source>
        <dbReference type="EMBL" id="QOR73009.1"/>
    </source>
</evidence>
<dbReference type="EMBL" id="CP063145">
    <property type="protein sequence ID" value="QOR73009.1"/>
    <property type="molecule type" value="Genomic_DNA"/>
</dbReference>
<dbReference type="AlphaFoldDB" id="A0A7M1SZM5"/>
<dbReference type="Proteomes" id="UP000593605">
    <property type="component" value="Chromosome"/>
</dbReference>
<reference evidence="1 2" key="1">
    <citation type="submission" date="2020-10" db="EMBL/GenBank/DDBJ databases">
        <title>Complete genome of Cruoricapor ignavus strain M1214 isolated from the blood culture of a febrile patient.</title>
        <authorList>
            <person name="Guglielmino C.J.D."/>
        </authorList>
    </citation>
    <scope>NUCLEOTIDE SEQUENCE [LARGE SCALE GENOMIC DNA]</scope>
    <source>
        <strain evidence="1 2">M1214</strain>
    </source>
</reference>
<dbReference type="KEGG" id="civ:IMZ16_05530"/>
<accession>A0A7M1SZM5</accession>
<proteinExistence type="predicted"/>